<keyword evidence="6" id="KW-1185">Reference proteome</keyword>
<evidence type="ECO:0000256" key="1">
    <source>
        <dbReference type="ARBA" id="ARBA00010062"/>
    </source>
</evidence>
<dbReference type="Pfam" id="PF13458">
    <property type="entry name" value="Peripla_BP_6"/>
    <property type="match status" value="1"/>
</dbReference>
<evidence type="ECO:0000256" key="3">
    <source>
        <dbReference type="ARBA" id="ARBA00022970"/>
    </source>
</evidence>
<dbReference type="InterPro" id="IPR028082">
    <property type="entry name" value="Peripla_BP_I"/>
</dbReference>
<name>A0ABU8B385_9BRAD</name>
<dbReference type="InterPro" id="IPR051010">
    <property type="entry name" value="BCAA_transport"/>
</dbReference>
<proteinExistence type="inferred from homology"/>
<dbReference type="PANTHER" id="PTHR30483:SF38">
    <property type="entry name" value="BLR7848 PROTEIN"/>
    <property type="match status" value="1"/>
</dbReference>
<protein>
    <submittedName>
        <fullName evidence="5">Branched-chain amino acid transport system substrate-binding protein</fullName>
    </submittedName>
</protein>
<comment type="similarity">
    <text evidence="1">Belongs to the leucine-binding protein family.</text>
</comment>
<dbReference type="SUPFAM" id="SSF53822">
    <property type="entry name" value="Periplasmic binding protein-like I"/>
    <property type="match status" value="1"/>
</dbReference>
<organism evidence="5 6">
    <name type="scientific">Bradyrhizobium algeriense</name>
    <dbReference type="NCBI Taxonomy" id="634784"/>
    <lineage>
        <taxon>Bacteria</taxon>
        <taxon>Pseudomonadati</taxon>
        <taxon>Pseudomonadota</taxon>
        <taxon>Alphaproteobacteria</taxon>
        <taxon>Hyphomicrobiales</taxon>
        <taxon>Nitrobacteraceae</taxon>
        <taxon>Bradyrhizobium</taxon>
    </lineage>
</organism>
<reference evidence="5 6" key="1">
    <citation type="submission" date="2024-02" db="EMBL/GenBank/DDBJ databases">
        <title>Adaptive strategies in a cosmopolitan and abundant soil bacterium.</title>
        <authorList>
            <person name="Carini P."/>
        </authorList>
    </citation>
    <scope>NUCLEOTIDE SEQUENCE [LARGE SCALE GENOMIC DNA]</scope>
    <source>
        <strain evidence="5 6">AZCC 1608</strain>
    </source>
</reference>
<comment type="caution">
    <text evidence="5">The sequence shown here is derived from an EMBL/GenBank/DDBJ whole genome shotgun (WGS) entry which is preliminary data.</text>
</comment>
<dbReference type="Gene3D" id="3.40.50.2300">
    <property type="match status" value="2"/>
</dbReference>
<evidence type="ECO:0000256" key="2">
    <source>
        <dbReference type="ARBA" id="ARBA00022729"/>
    </source>
</evidence>
<gene>
    <name evidence="5" type="ORF">V1286_000479</name>
</gene>
<dbReference type="InterPro" id="IPR028081">
    <property type="entry name" value="Leu-bd"/>
</dbReference>
<dbReference type="Proteomes" id="UP001364224">
    <property type="component" value="Unassembled WGS sequence"/>
</dbReference>
<dbReference type="PANTHER" id="PTHR30483">
    <property type="entry name" value="LEUCINE-SPECIFIC-BINDING PROTEIN"/>
    <property type="match status" value="1"/>
</dbReference>
<keyword evidence="3" id="KW-0029">Amino-acid transport</keyword>
<accession>A0ABU8B385</accession>
<keyword evidence="3" id="KW-0813">Transport</keyword>
<evidence type="ECO:0000313" key="6">
    <source>
        <dbReference type="Proteomes" id="UP001364224"/>
    </source>
</evidence>
<dbReference type="EMBL" id="JAZHRV010000001">
    <property type="protein sequence ID" value="MEH2552950.1"/>
    <property type="molecule type" value="Genomic_DNA"/>
</dbReference>
<dbReference type="CDD" id="cd06333">
    <property type="entry name" value="PBP1_ABC_RPA1789-like"/>
    <property type="match status" value="1"/>
</dbReference>
<sequence>MPAPGFDDNHGIDRAGPTSIHADISLRSRLISTKGNAMRKMLSLTALIGGLVAASTAQADITIGFVTSLSGPGASIGIPYGRGIQAAMEYKSEVNGEKIKLIQLDDGSDPSAATRNARKLIEEEKVDLLIGTATAPSTIAMMAVATELKVPMIAVSPVIGQPNPADQWGISVPQPASLLVKVVADRMKRDAMKNIGYIGFSDAWGDLVYNGAKAVEAEDGIKVLTNERYARVDTSVTGQILKVLAVRPDAVLIGGSGTQGALPLLALGERGFKGKTYGTVALVNPDFVRVGGKSAEGIQVSAGPVIVAEQLPDSHFAKKLALDFRAAFLKANNVPTTDGFSAYSFDGWMIFTTAAARALKTAKPGTVEFRKAMRDEILNTKELSGVHAVYNFKAGAYHGVDERALVIVRLVNGAWTYQP</sequence>
<feature type="domain" description="Leucine-binding protein" evidence="4">
    <location>
        <begin position="61"/>
        <end position="375"/>
    </location>
</feature>
<keyword evidence="2" id="KW-0732">Signal</keyword>
<evidence type="ECO:0000313" key="5">
    <source>
        <dbReference type="EMBL" id="MEH2552950.1"/>
    </source>
</evidence>
<evidence type="ECO:0000259" key="4">
    <source>
        <dbReference type="Pfam" id="PF13458"/>
    </source>
</evidence>